<accession>A0A2X2VC00</accession>
<reference evidence="1 2" key="1">
    <citation type="submission" date="2018-06" db="EMBL/GenBank/DDBJ databases">
        <authorList>
            <consortium name="Pathogen Informatics"/>
            <person name="Doyle S."/>
        </authorList>
    </citation>
    <scope>NUCLEOTIDE SEQUENCE [LARGE SCALE GENOMIC DNA]</scope>
    <source>
        <strain evidence="1 2">NCTC12120</strain>
    </source>
</reference>
<name>A0A2X2VC00_9ENTR</name>
<protein>
    <submittedName>
        <fullName evidence="1">Uncharacterized protein</fullName>
    </submittedName>
</protein>
<proteinExistence type="predicted"/>
<sequence>MLAVEVLSFHVATRMARFRRAHNSPVREGDFTVRTAANAKIVAKAPVVQVVLALVAWFRIGGGFILLVACGGEQLVALLENIPQRVVIRQLRRA</sequence>
<organism evidence="1 2">
    <name type="scientific">Cedecea neteri</name>
    <dbReference type="NCBI Taxonomy" id="158822"/>
    <lineage>
        <taxon>Bacteria</taxon>
        <taxon>Pseudomonadati</taxon>
        <taxon>Pseudomonadota</taxon>
        <taxon>Gammaproteobacteria</taxon>
        <taxon>Enterobacterales</taxon>
        <taxon>Enterobacteriaceae</taxon>
        <taxon>Cedecea</taxon>
    </lineage>
</organism>
<gene>
    <name evidence="1" type="ORF">NCTC12120_03430</name>
</gene>
<evidence type="ECO:0000313" key="1">
    <source>
        <dbReference type="EMBL" id="SQA99510.1"/>
    </source>
</evidence>
<evidence type="ECO:0000313" key="2">
    <source>
        <dbReference type="Proteomes" id="UP000251197"/>
    </source>
</evidence>
<dbReference type="Proteomes" id="UP000251197">
    <property type="component" value="Unassembled WGS sequence"/>
</dbReference>
<dbReference type="EMBL" id="UAVU01000003">
    <property type="protein sequence ID" value="SQA99510.1"/>
    <property type="molecule type" value="Genomic_DNA"/>
</dbReference>
<dbReference type="AlphaFoldDB" id="A0A2X2VC00"/>